<reference evidence="3" key="1">
    <citation type="journal article" date="2019" name="Int. J. Syst. Evol. Microbiol.">
        <title>The Global Catalogue of Microorganisms (GCM) 10K type strain sequencing project: providing services to taxonomists for standard genome sequencing and annotation.</title>
        <authorList>
            <consortium name="The Broad Institute Genomics Platform"/>
            <consortium name="The Broad Institute Genome Sequencing Center for Infectious Disease"/>
            <person name="Wu L."/>
            <person name="Ma J."/>
        </authorList>
    </citation>
    <scope>NUCLEOTIDE SEQUENCE [LARGE SCALE GENOMIC DNA]</scope>
    <source>
        <strain evidence="3">CCUG 56108</strain>
    </source>
</reference>
<gene>
    <name evidence="2" type="ORF">ACFQ4G_00175</name>
</gene>
<name>A0ABW3WTZ2_9HYPH</name>
<evidence type="ECO:0000313" key="3">
    <source>
        <dbReference type="Proteomes" id="UP001597176"/>
    </source>
</evidence>
<feature type="signal peptide" evidence="1">
    <location>
        <begin position="1"/>
        <end position="28"/>
    </location>
</feature>
<evidence type="ECO:0000313" key="2">
    <source>
        <dbReference type="EMBL" id="MFD1300001.1"/>
    </source>
</evidence>
<keyword evidence="3" id="KW-1185">Reference proteome</keyword>
<evidence type="ECO:0008006" key="4">
    <source>
        <dbReference type="Google" id="ProtNLM"/>
    </source>
</evidence>
<comment type="caution">
    <text evidence="2">The sequence shown here is derived from an EMBL/GenBank/DDBJ whole genome shotgun (WGS) entry which is preliminary data.</text>
</comment>
<dbReference type="EMBL" id="JBHTND010000001">
    <property type="protein sequence ID" value="MFD1300001.1"/>
    <property type="molecule type" value="Genomic_DNA"/>
</dbReference>
<protein>
    <recommendedName>
        <fullName evidence="4">DUF5666 domain-containing protein</fullName>
    </recommendedName>
</protein>
<keyword evidence="1" id="KW-0732">Signal</keyword>
<proteinExistence type="predicted"/>
<sequence>MTRRIITAGTFGLGLLSSLTALSPPALADSPVVRVRGTIESVESDHVTIKPRTGQAVSVRFADAMRVAAASKAQIGDIKPDSYIGTAATPQPDGTLKALEVAVFAPSMRGTGDGHYPWDLEKESTMTNGAVGTLAGTTGRTITVTYKGGEKTITVPEDAPIVALNPSDKSVIKVGARVVAITKADATGTVVADRMIVGENGTVPPM</sequence>
<accession>A0ABW3WTZ2</accession>
<dbReference type="Proteomes" id="UP001597176">
    <property type="component" value="Unassembled WGS sequence"/>
</dbReference>
<feature type="chain" id="PRO_5045339703" description="DUF5666 domain-containing protein" evidence="1">
    <location>
        <begin position="29"/>
        <end position="206"/>
    </location>
</feature>
<dbReference type="CDD" id="cd11685">
    <property type="entry name" value="UEV_TSG101-like"/>
    <property type="match status" value="1"/>
</dbReference>
<dbReference type="RefSeq" id="WP_238207938.1">
    <property type="nucleotide sequence ID" value="NZ_JBHTND010000001.1"/>
</dbReference>
<organism evidence="2 3">
    <name type="scientific">Methylobacterium marchantiae</name>
    <dbReference type="NCBI Taxonomy" id="600331"/>
    <lineage>
        <taxon>Bacteria</taxon>
        <taxon>Pseudomonadati</taxon>
        <taxon>Pseudomonadota</taxon>
        <taxon>Alphaproteobacteria</taxon>
        <taxon>Hyphomicrobiales</taxon>
        <taxon>Methylobacteriaceae</taxon>
        <taxon>Methylobacterium</taxon>
    </lineage>
</organism>
<evidence type="ECO:0000256" key="1">
    <source>
        <dbReference type="SAM" id="SignalP"/>
    </source>
</evidence>